<feature type="transmembrane region" description="Helical" evidence="9">
    <location>
        <begin position="44"/>
        <end position="68"/>
    </location>
</feature>
<reference evidence="11" key="2">
    <citation type="submission" date="2020-09" db="EMBL/GenBank/DDBJ databases">
        <authorList>
            <person name="Sun Q."/>
            <person name="Sedlacek I."/>
        </authorList>
    </citation>
    <scope>NUCLEOTIDE SEQUENCE</scope>
    <source>
        <strain evidence="11">CCM 7897</strain>
    </source>
</reference>
<comment type="caution">
    <text evidence="11">The sequence shown here is derived from an EMBL/GenBank/DDBJ whole genome shotgun (WGS) entry which is preliminary data.</text>
</comment>
<evidence type="ECO:0000256" key="5">
    <source>
        <dbReference type="ARBA" id="ARBA00022692"/>
    </source>
</evidence>
<dbReference type="RefSeq" id="WP_188579462.1">
    <property type="nucleotide sequence ID" value="NZ_BMCT01000003.1"/>
</dbReference>
<dbReference type="GO" id="GO:0005886">
    <property type="term" value="C:plasma membrane"/>
    <property type="evidence" value="ECO:0007669"/>
    <property type="project" value="UniProtKB-SubCell"/>
</dbReference>
<keyword evidence="2 9" id="KW-0813">Transport</keyword>
<comment type="function">
    <text evidence="9">Part of the tripartite ATP-independent periplasmic (TRAP) transport system.</text>
</comment>
<evidence type="ECO:0000256" key="3">
    <source>
        <dbReference type="ARBA" id="ARBA00022475"/>
    </source>
</evidence>
<evidence type="ECO:0000256" key="2">
    <source>
        <dbReference type="ARBA" id="ARBA00022448"/>
    </source>
</evidence>
<evidence type="ECO:0000256" key="4">
    <source>
        <dbReference type="ARBA" id="ARBA00022519"/>
    </source>
</evidence>
<dbReference type="GO" id="GO:0022857">
    <property type="term" value="F:transmembrane transporter activity"/>
    <property type="evidence" value="ECO:0007669"/>
    <property type="project" value="UniProtKB-UniRule"/>
</dbReference>
<keyword evidence="7 9" id="KW-0472">Membrane</keyword>
<comment type="subunit">
    <text evidence="9">The complex comprises the extracytoplasmic solute receptor protein and the two transmembrane proteins.</text>
</comment>
<reference evidence="11" key="1">
    <citation type="journal article" date="2014" name="Int. J. Syst. Evol. Microbiol.">
        <title>Complete genome sequence of Corynebacterium casei LMG S-19264T (=DSM 44701T), isolated from a smear-ripened cheese.</title>
        <authorList>
            <consortium name="US DOE Joint Genome Institute (JGI-PGF)"/>
            <person name="Walter F."/>
            <person name="Albersmeier A."/>
            <person name="Kalinowski J."/>
            <person name="Ruckert C."/>
        </authorList>
    </citation>
    <scope>NUCLEOTIDE SEQUENCE</scope>
    <source>
        <strain evidence="11">CCM 7897</strain>
    </source>
</reference>
<evidence type="ECO:0000259" key="10">
    <source>
        <dbReference type="Pfam" id="PF04290"/>
    </source>
</evidence>
<gene>
    <name evidence="11" type="ORF">GCM10007301_27840</name>
</gene>
<feature type="transmembrane region" description="Helical" evidence="9">
    <location>
        <begin position="118"/>
        <end position="137"/>
    </location>
</feature>
<name>A0A917C0L8_9HYPH</name>
<dbReference type="PANTHER" id="PTHR35011:SF10">
    <property type="entry name" value="TRAP TRANSPORTER SMALL PERMEASE PROTEIN"/>
    <property type="match status" value="1"/>
</dbReference>
<feature type="transmembrane region" description="Helical" evidence="9">
    <location>
        <begin position="80"/>
        <end position="97"/>
    </location>
</feature>
<dbReference type="Pfam" id="PF04290">
    <property type="entry name" value="DctQ"/>
    <property type="match status" value="1"/>
</dbReference>
<evidence type="ECO:0000313" key="11">
    <source>
        <dbReference type="EMBL" id="GGF66586.1"/>
    </source>
</evidence>
<dbReference type="GO" id="GO:0015740">
    <property type="term" value="P:C4-dicarboxylate transport"/>
    <property type="evidence" value="ECO:0007669"/>
    <property type="project" value="TreeGrafter"/>
</dbReference>
<evidence type="ECO:0000256" key="7">
    <source>
        <dbReference type="ARBA" id="ARBA00023136"/>
    </source>
</evidence>
<dbReference type="InterPro" id="IPR055348">
    <property type="entry name" value="DctQ"/>
</dbReference>
<dbReference type="InterPro" id="IPR007387">
    <property type="entry name" value="TRAP_DctQ"/>
</dbReference>
<dbReference type="Proteomes" id="UP000606044">
    <property type="component" value="Unassembled WGS sequence"/>
</dbReference>
<proteinExistence type="inferred from homology"/>
<comment type="similarity">
    <text evidence="8 9">Belongs to the TRAP transporter small permease family.</text>
</comment>
<keyword evidence="4 9" id="KW-0997">Cell inner membrane</keyword>
<keyword evidence="12" id="KW-1185">Reference proteome</keyword>
<protein>
    <recommendedName>
        <fullName evidence="9">TRAP transporter small permease protein</fullName>
    </recommendedName>
</protein>
<dbReference type="AlphaFoldDB" id="A0A917C0L8"/>
<evidence type="ECO:0000256" key="8">
    <source>
        <dbReference type="ARBA" id="ARBA00038436"/>
    </source>
</evidence>
<accession>A0A917C0L8</accession>
<keyword evidence="6 9" id="KW-1133">Transmembrane helix</keyword>
<dbReference type="EMBL" id="BMCT01000003">
    <property type="protein sequence ID" value="GGF66586.1"/>
    <property type="molecule type" value="Genomic_DNA"/>
</dbReference>
<evidence type="ECO:0000256" key="1">
    <source>
        <dbReference type="ARBA" id="ARBA00004429"/>
    </source>
</evidence>
<feature type="transmembrane region" description="Helical" evidence="9">
    <location>
        <begin position="162"/>
        <end position="188"/>
    </location>
</feature>
<evidence type="ECO:0000256" key="6">
    <source>
        <dbReference type="ARBA" id="ARBA00022989"/>
    </source>
</evidence>
<evidence type="ECO:0000313" key="12">
    <source>
        <dbReference type="Proteomes" id="UP000606044"/>
    </source>
</evidence>
<comment type="subcellular location">
    <subcellularLocation>
        <location evidence="1 9">Cell inner membrane</location>
        <topology evidence="1 9">Multi-pass membrane protein</topology>
    </subcellularLocation>
</comment>
<feature type="domain" description="Tripartite ATP-independent periplasmic transporters DctQ component" evidence="10">
    <location>
        <begin position="58"/>
        <end position="187"/>
    </location>
</feature>
<sequence length="193" mass="20545">MSAHGFEMPGAATASPEARAVSAAQAVHPVLGALQMALAGVNKAIVILASLALIAASVILSYSVVVRFVFHAPTYWQDEAAVFLLVGATFMTAAWVQGRRGHVAIEALTALLSPRVNAARLILVDFASFLFCAFFSWKSFTLLHEAWEDGHISSSTWGPPMWIPYSLMSIGMTLLTVQIALQLACALAGGRKS</sequence>
<keyword evidence="5 9" id="KW-0812">Transmembrane</keyword>
<keyword evidence="3" id="KW-1003">Cell membrane</keyword>
<organism evidence="11 12">
    <name type="scientific">Azorhizobium oxalatiphilum</name>
    <dbReference type="NCBI Taxonomy" id="980631"/>
    <lineage>
        <taxon>Bacteria</taxon>
        <taxon>Pseudomonadati</taxon>
        <taxon>Pseudomonadota</taxon>
        <taxon>Alphaproteobacteria</taxon>
        <taxon>Hyphomicrobiales</taxon>
        <taxon>Xanthobacteraceae</taxon>
        <taxon>Azorhizobium</taxon>
    </lineage>
</organism>
<evidence type="ECO:0000256" key="9">
    <source>
        <dbReference type="RuleBase" id="RU369079"/>
    </source>
</evidence>
<dbReference type="PANTHER" id="PTHR35011">
    <property type="entry name" value="2,3-DIKETO-L-GULONATE TRAP TRANSPORTER SMALL PERMEASE PROTEIN YIAM"/>
    <property type="match status" value="1"/>
</dbReference>